<dbReference type="Pfam" id="PF19031">
    <property type="entry name" value="Intu_longin_1"/>
    <property type="match status" value="1"/>
</dbReference>
<evidence type="ECO:0008006" key="7">
    <source>
        <dbReference type="Google" id="ProtNLM"/>
    </source>
</evidence>
<comment type="similarity">
    <text evidence="1">Belongs to the CCZ1 family.</text>
</comment>
<dbReference type="InterPro" id="IPR013176">
    <property type="entry name" value="Ccz1"/>
</dbReference>
<comment type="caution">
    <text evidence="5">The sequence shown here is derived from an EMBL/GenBank/DDBJ whole genome shotgun (WGS) entry which is preliminary data.</text>
</comment>
<organism evidence="5 6">
    <name type="scientific">Pocillopora damicornis</name>
    <name type="common">Cauliflower coral</name>
    <name type="synonym">Millepora damicornis</name>
    <dbReference type="NCBI Taxonomy" id="46731"/>
    <lineage>
        <taxon>Eukaryota</taxon>
        <taxon>Metazoa</taxon>
        <taxon>Cnidaria</taxon>
        <taxon>Anthozoa</taxon>
        <taxon>Hexacorallia</taxon>
        <taxon>Scleractinia</taxon>
        <taxon>Astrocoeniina</taxon>
        <taxon>Pocilloporidae</taxon>
        <taxon>Pocillopora</taxon>
    </lineage>
</organism>
<dbReference type="AlphaFoldDB" id="A0A3M6UWP8"/>
<dbReference type="PANTHER" id="PTHR13056">
    <property type="entry name" value="VACUOLAR FUSION PROTEIN CCZ1 HOMOLOG-RELATED"/>
    <property type="match status" value="1"/>
</dbReference>
<keyword evidence="6" id="KW-1185">Reference proteome</keyword>
<evidence type="ECO:0000256" key="1">
    <source>
        <dbReference type="ARBA" id="ARBA00005352"/>
    </source>
</evidence>
<sequence length="466" mass="53872">LSEKSKMASMKTSPSLVNFFIYNSTFGPKEGMEKEKIILYIPTGEELDKKIKNIGLCEALVKFTETFSPEKPCNSLHTQKTRQVFFEAEPEFWMIMTVSIPFSEKMTKDGKMFVEYHDEDVLDSVLDGVLKQAYKMFKLFNGTFSYILKTYNIEALCKRLEHFYTSYLQTLNFSQFNLLDVFSGINFLPLDKNTFLRIQSFINVIEHTFSQVRYTSFLYSEKLVWSGLEQEDMRILYKYLVTSLFPSTIDLESMENPRSQGYVIVQPKPHHGRFITGPTELDDVPIPRTPPKIFVNTDSEQEELILVVYKALEATICLMISGSYPTLDFFRKIDNFIGPQLTTLANIIGEQSAKKQQSSDQQYRYLYFNHMNLAQKSSVHSKKSSLPCVAPEIMRLMGDISADFASFQEDGETFVKTMSDCWIVGRKSDQRELFVILNQKSANLIEIDEEVKRLGITQFNNIFFLD</sequence>
<dbReference type="Proteomes" id="UP000275408">
    <property type="component" value="Unassembled WGS sequence"/>
</dbReference>
<feature type="domain" description="CCZ1/INTU second Longin" evidence="3">
    <location>
        <begin position="212"/>
        <end position="337"/>
    </location>
</feature>
<dbReference type="STRING" id="46731.A0A3M6UWP8"/>
<dbReference type="GO" id="GO:0016192">
    <property type="term" value="P:vesicle-mediated transport"/>
    <property type="evidence" value="ECO:0007669"/>
    <property type="project" value="InterPro"/>
</dbReference>
<feature type="domain" description="CCZ1/INTU/HSP4 first Longin" evidence="2">
    <location>
        <begin position="17"/>
        <end position="142"/>
    </location>
</feature>
<evidence type="ECO:0000313" key="5">
    <source>
        <dbReference type="EMBL" id="RMX58071.1"/>
    </source>
</evidence>
<evidence type="ECO:0000259" key="4">
    <source>
        <dbReference type="Pfam" id="PF19033"/>
    </source>
</evidence>
<evidence type="ECO:0000259" key="2">
    <source>
        <dbReference type="Pfam" id="PF19031"/>
    </source>
</evidence>
<accession>A0A3M6UWP8</accession>
<reference evidence="5 6" key="1">
    <citation type="journal article" date="2018" name="Sci. Rep.">
        <title>Comparative analysis of the Pocillopora damicornis genome highlights role of immune system in coral evolution.</title>
        <authorList>
            <person name="Cunning R."/>
            <person name="Bay R.A."/>
            <person name="Gillette P."/>
            <person name="Baker A.C."/>
            <person name="Traylor-Knowles N."/>
        </authorList>
    </citation>
    <scope>NUCLEOTIDE SEQUENCE [LARGE SCALE GENOMIC DNA]</scope>
    <source>
        <strain evidence="5">RSMAS</strain>
        <tissue evidence="5">Whole animal</tissue>
    </source>
</reference>
<dbReference type="PANTHER" id="PTHR13056:SF0">
    <property type="entry name" value="VACUOLAR FUSION PROTEIN CCZ1 HOMOLOG-RELATED"/>
    <property type="match status" value="1"/>
</dbReference>
<dbReference type="EMBL" id="RCHS01000546">
    <property type="protein sequence ID" value="RMX58071.1"/>
    <property type="molecule type" value="Genomic_DNA"/>
</dbReference>
<protein>
    <recommendedName>
        <fullName evidence="7">CCZ1/INTU/HSP4 first Longin domain-containing protein</fullName>
    </recommendedName>
</protein>
<dbReference type="InterPro" id="IPR043989">
    <property type="entry name" value="CCZ1/INTU/HSP4_longin_3"/>
</dbReference>
<feature type="domain" description="CCZ1/INTU/HPS4 third Longin" evidence="4">
    <location>
        <begin position="360"/>
        <end position="454"/>
    </location>
</feature>
<dbReference type="Pfam" id="PF19033">
    <property type="entry name" value="Intu_longin_3"/>
    <property type="match status" value="1"/>
</dbReference>
<dbReference type="InterPro" id="IPR043988">
    <property type="entry name" value="CCZ1/INTU_longin_2"/>
</dbReference>
<feature type="non-terminal residue" evidence="5">
    <location>
        <position position="1"/>
    </location>
</feature>
<dbReference type="OrthoDB" id="240546at2759"/>
<evidence type="ECO:0000313" key="6">
    <source>
        <dbReference type="Proteomes" id="UP000275408"/>
    </source>
</evidence>
<evidence type="ECO:0000259" key="3">
    <source>
        <dbReference type="Pfam" id="PF19032"/>
    </source>
</evidence>
<gene>
    <name evidence="5" type="ORF">pdam_00013839</name>
</gene>
<name>A0A3M6UWP8_POCDA</name>
<dbReference type="Pfam" id="PF19032">
    <property type="entry name" value="Intu_longin_2"/>
    <property type="match status" value="1"/>
</dbReference>
<dbReference type="InterPro" id="IPR043987">
    <property type="entry name" value="CCZ1/INTU/HSP4_longin_1"/>
</dbReference>
<proteinExistence type="inferred from homology"/>
<dbReference type="GO" id="GO:0035658">
    <property type="term" value="C:Mon1-Ccz1 complex"/>
    <property type="evidence" value="ECO:0007669"/>
    <property type="project" value="InterPro"/>
</dbReference>